<dbReference type="Gene3D" id="3.40.50.150">
    <property type="entry name" value="Vaccinia Virus protein VP39"/>
    <property type="match status" value="1"/>
</dbReference>
<dbReference type="InterPro" id="IPR019874">
    <property type="entry name" value="RF_methyltr_PrmC"/>
</dbReference>
<keyword evidence="2 5" id="KW-0808">Transferase</keyword>
<feature type="binding site" evidence="5">
    <location>
        <position position="144"/>
    </location>
    <ligand>
        <name>S-adenosyl-L-methionine</name>
        <dbReference type="ChEBI" id="CHEBI:59789"/>
    </ligand>
</feature>
<feature type="binding site" evidence="5">
    <location>
        <position position="190"/>
    </location>
    <ligand>
        <name>S-adenosyl-L-methionine</name>
        <dbReference type="ChEBI" id="CHEBI:59789"/>
    </ligand>
</feature>
<comment type="caution">
    <text evidence="5">Lacks conserved residue(s) required for the propagation of feature annotation.</text>
</comment>
<name>A0A1M4T3K7_9FIRM</name>
<dbReference type="HAMAP" id="MF_02126">
    <property type="entry name" value="RF_methyltr_PrmC"/>
    <property type="match status" value="1"/>
</dbReference>
<comment type="similarity">
    <text evidence="5">Belongs to the protein N5-glutamine methyltransferase family. PrmC subfamily.</text>
</comment>
<accession>A0A1M4T3K7</accession>
<dbReference type="AlphaFoldDB" id="A0A1M4T3K7"/>
<dbReference type="RefSeq" id="WP_073269378.1">
    <property type="nucleotide sequence ID" value="NZ_FQTU01000002.1"/>
</dbReference>
<reference evidence="8 9" key="1">
    <citation type="submission" date="2016-11" db="EMBL/GenBank/DDBJ databases">
        <authorList>
            <person name="Jaros S."/>
            <person name="Januszkiewicz K."/>
            <person name="Wedrychowicz H."/>
        </authorList>
    </citation>
    <scope>NUCLEOTIDE SEQUENCE [LARGE SCALE GENOMIC DNA]</scope>
    <source>
        <strain evidence="8 9">DSM 14828</strain>
    </source>
</reference>
<proteinExistence type="inferred from homology"/>
<comment type="function">
    <text evidence="5">Methylates the class 1 translation termination release factors RF1/PrfA and RF2/PrfB on the glutamine residue of the universally conserved GGQ motif.</text>
</comment>
<gene>
    <name evidence="5" type="primary">prmC</name>
    <name evidence="8" type="ORF">SAMN02746064_00369</name>
</gene>
<dbReference type="InterPro" id="IPR002052">
    <property type="entry name" value="DNA_methylase_N6_adenine_CS"/>
</dbReference>
<dbReference type="NCBIfam" id="TIGR00536">
    <property type="entry name" value="hemK_fam"/>
    <property type="match status" value="1"/>
</dbReference>
<dbReference type="EMBL" id="FQTU01000002">
    <property type="protein sequence ID" value="SHE39043.1"/>
    <property type="molecule type" value="Genomic_DNA"/>
</dbReference>
<dbReference type="InterPro" id="IPR004556">
    <property type="entry name" value="HemK-like"/>
</dbReference>
<evidence type="ECO:0000259" key="7">
    <source>
        <dbReference type="Pfam" id="PF17827"/>
    </source>
</evidence>
<dbReference type="InterPro" id="IPR040758">
    <property type="entry name" value="PrmC_N"/>
</dbReference>
<feature type="binding site" evidence="5">
    <location>
        <begin position="121"/>
        <end position="125"/>
    </location>
    <ligand>
        <name>S-adenosyl-L-methionine</name>
        <dbReference type="ChEBI" id="CHEBI:59789"/>
    </ligand>
</feature>
<dbReference type="InterPro" id="IPR029063">
    <property type="entry name" value="SAM-dependent_MTases_sf"/>
</dbReference>
<dbReference type="PANTHER" id="PTHR18895:SF74">
    <property type="entry name" value="MTRF1L RELEASE FACTOR GLUTAMINE METHYLTRANSFERASE"/>
    <property type="match status" value="1"/>
</dbReference>
<sequence length="284" mass="31635">MNVENLLIEATKSLKKNDISNPRLDAEVLLSNRLNLERAYLIMHWQEEVSDDVEKDFLKDIERRFSGEPVAYIINKKEFMGLDFVLNSKVLIPRPDTEILVEVVIEYLKKIPRNKQVLDIGTGSGAIAVSIANYVEDVKVLAVDIDKGALETAAENAGNILDEPDKVELILSDCFDKVPSDIKFDAIVSNPPYIDEREMKLLGKNVIGYEPKTALYGGVDGLDFYRKISQQAPDKLVKGGLLAFEIGYDQGDAVEKIIRENGFSEVKTTKDLAGMDRVVTGVLS</sequence>
<feature type="domain" description="Release factor glutamine methyltransferase N-terminal" evidence="7">
    <location>
        <begin position="6"/>
        <end position="74"/>
    </location>
</feature>
<dbReference type="CDD" id="cd02440">
    <property type="entry name" value="AdoMet_MTases"/>
    <property type="match status" value="1"/>
</dbReference>
<comment type="catalytic activity">
    <reaction evidence="4 5">
        <text>L-glutaminyl-[peptide chain release factor] + S-adenosyl-L-methionine = N(5)-methyl-L-glutaminyl-[peptide chain release factor] + S-adenosyl-L-homocysteine + H(+)</text>
        <dbReference type="Rhea" id="RHEA:42896"/>
        <dbReference type="Rhea" id="RHEA-COMP:10271"/>
        <dbReference type="Rhea" id="RHEA-COMP:10272"/>
        <dbReference type="ChEBI" id="CHEBI:15378"/>
        <dbReference type="ChEBI" id="CHEBI:30011"/>
        <dbReference type="ChEBI" id="CHEBI:57856"/>
        <dbReference type="ChEBI" id="CHEBI:59789"/>
        <dbReference type="ChEBI" id="CHEBI:61891"/>
        <dbReference type="EC" id="2.1.1.297"/>
    </reaction>
</comment>
<dbReference type="GO" id="GO:0032259">
    <property type="term" value="P:methylation"/>
    <property type="evidence" value="ECO:0007669"/>
    <property type="project" value="UniProtKB-KW"/>
</dbReference>
<dbReference type="PANTHER" id="PTHR18895">
    <property type="entry name" value="HEMK METHYLTRANSFERASE"/>
    <property type="match status" value="1"/>
</dbReference>
<dbReference type="EC" id="2.1.1.297" evidence="5"/>
<dbReference type="NCBIfam" id="TIGR03534">
    <property type="entry name" value="RF_mod_PrmC"/>
    <property type="match status" value="1"/>
</dbReference>
<evidence type="ECO:0000256" key="1">
    <source>
        <dbReference type="ARBA" id="ARBA00022603"/>
    </source>
</evidence>
<dbReference type="OrthoDB" id="9800643at2"/>
<keyword evidence="3 5" id="KW-0949">S-adenosyl-L-methionine</keyword>
<dbReference type="STRING" id="1120975.SAMN02746064_00369"/>
<feature type="binding site" evidence="5">
    <location>
        <begin position="190"/>
        <end position="193"/>
    </location>
    <ligand>
        <name>substrate</name>
    </ligand>
</feature>
<dbReference type="InterPro" id="IPR007848">
    <property type="entry name" value="Small_mtfrase_dom"/>
</dbReference>
<keyword evidence="1 5" id="KW-0489">Methyltransferase</keyword>
<protein>
    <recommendedName>
        <fullName evidence="5">Release factor glutamine methyltransferase</fullName>
        <shortName evidence="5">RF MTase</shortName>
        <ecNumber evidence="5">2.1.1.297</ecNumber>
    </recommendedName>
    <alternativeName>
        <fullName evidence="5">N5-glutamine methyltransferase PrmC</fullName>
    </alternativeName>
    <alternativeName>
        <fullName evidence="5">Protein-(glutamine-N5) MTase PrmC</fullName>
    </alternativeName>
    <alternativeName>
        <fullName evidence="5">Protein-glutamine N-methyltransferase PrmC</fullName>
    </alternativeName>
</protein>
<dbReference type="SUPFAM" id="SSF53335">
    <property type="entry name" value="S-adenosyl-L-methionine-dependent methyltransferases"/>
    <property type="match status" value="1"/>
</dbReference>
<dbReference type="Pfam" id="PF17827">
    <property type="entry name" value="PrmC_N"/>
    <property type="match status" value="1"/>
</dbReference>
<dbReference type="Gene3D" id="1.10.8.10">
    <property type="entry name" value="DNA helicase RuvA subunit, C-terminal domain"/>
    <property type="match status" value="1"/>
</dbReference>
<evidence type="ECO:0000313" key="9">
    <source>
        <dbReference type="Proteomes" id="UP000184251"/>
    </source>
</evidence>
<dbReference type="Proteomes" id="UP000184251">
    <property type="component" value="Unassembled WGS sequence"/>
</dbReference>
<evidence type="ECO:0000256" key="5">
    <source>
        <dbReference type="HAMAP-Rule" id="MF_02126"/>
    </source>
</evidence>
<evidence type="ECO:0000256" key="3">
    <source>
        <dbReference type="ARBA" id="ARBA00022691"/>
    </source>
</evidence>
<organism evidence="8 9">
    <name type="scientific">Alkalibacter saccharofermentans DSM 14828</name>
    <dbReference type="NCBI Taxonomy" id="1120975"/>
    <lineage>
        <taxon>Bacteria</taxon>
        <taxon>Bacillati</taxon>
        <taxon>Bacillota</taxon>
        <taxon>Clostridia</taxon>
        <taxon>Eubacteriales</taxon>
        <taxon>Eubacteriaceae</taxon>
        <taxon>Alkalibacter</taxon>
    </lineage>
</organism>
<evidence type="ECO:0000256" key="4">
    <source>
        <dbReference type="ARBA" id="ARBA00048391"/>
    </source>
</evidence>
<dbReference type="PROSITE" id="PS00092">
    <property type="entry name" value="N6_MTASE"/>
    <property type="match status" value="1"/>
</dbReference>
<evidence type="ECO:0000256" key="2">
    <source>
        <dbReference type="ARBA" id="ARBA00022679"/>
    </source>
</evidence>
<dbReference type="InterPro" id="IPR050320">
    <property type="entry name" value="N5-glutamine_MTase"/>
</dbReference>
<feature type="domain" description="Methyltransferase small" evidence="6">
    <location>
        <begin position="103"/>
        <end position="199"/>
    </location>
</feature>
<dbReference type="FunFam" id="3.40.50.150:FF:000053">
    <property type="entry name" value="Release factor glutamine methyltransferase"/>
    <property type="match status" value="1"/>
</dbReference>
<dbReference type="Pfam" id="PF05175">
    <property type="entry name" value="MTS"/>
    <property type="match status" value="1"/>
</dbReference>
<evidence type="ECO:0000313" key="8">
    <source>
        <dbReference type="EMBL" id="SHE39043.1"/>
    </source>
</evidence>
<dbReference type="GO" id="GO:0102559">
    <property type="term" value="F:peptide chain release factor N(5)-glutamine methyltransferase activity"/>
    <property type="evidence" value="ECO:0007669"/>
    <property type="project" value="UniProtKB-EC"/>
</dbReference>
<keyword evidence="9" id="KW-1185">Reference proteome</keyword>
<dbReference type="GO" id="GO:0003676">
    <property type="term" value="F:nucleic acid binding"/>
    <property type="evidence" value="ECO:0007669"/>
    <property type="project" value="InterPro"/>
</dbReference>
<evidence type="ECO:0000259" key="6">
    <source>
        <dbReference type="Pfam" id="PF05175"/>
    </source>
</evidence>